<dbReference type="Pfam" id="PF07690">
    <property type="entry name" value="MFS_1"/>
    <property type="match status" value="1"/>
</dbReference>
<dbReference type="InterPro" id="IPR011701">
    <property type="entry name" value="MFS"/>
</dbReference>
<evidence type="ECO:0000256" key="3">
    <source>
        <dbReference type="ARBA" id="ARBA00022989"/>
    </source>
</evidence>
<feature type="transmembrane region" description="Helical" evidence="5">
    <location>
        <begin position="269"/>
        <end position="293"/>
    </location>
</feature>
<feature type="transmembrane region" description="Helical" evidence="5">
    <location>
        <begin position="305"/>
        <end position="323"/>
    </location>
</feature>
<feature type="transmembrane region" description="Helical" evidence="5">
    <location>
        <begin position="49"/>
        <end position="72"/>
    </location>
</feature>
<keyword evidence="4 5" id="KW-0472">Membrane</keyword>
<dbReference type="PANTHER" id="PTHR11662:SF446">
    <property type="entry name" value="SODIUM-DEPENDENT PHOSPHATE TRANSPORT PROTEIN 1, CHLOROPLASTIC"/>
    <property type="match status" value="1"/>
</dbReference>
<sequence length="440" mass="47193">MQASKKLRRIQRISILFLTLAGCINYLDRSALSVANSMIRGEMGLTASQMGLLLSAFSLAYAFCQLPVGVLLDRLGARLMLGAGMLAWSIAQLCAGFVGNIQQFFVARVCLGIGEAPQFPAGAKVIGEWFAVRDRGTPTGIFVASSTIGPALAPPILTGLMLALGWRNMFIATGVLGVLVALGWYVAYRNRNDVQLTREEDAYLDQDSAGQANAKPLSGVQWRNLFSQRTTWGMLFGFMGVIYMVWLYLTWLPAYLEHERGMSVARTGWVVSIPYFVGTIGMLGSGYIADKLYRRGMAPITSRKWPIIVGLVGAAVFTVPAALTPSAWLAIVYISLAMFFINLASGGAWSLVSIAAPRHVVASLGGIQNFGGFLAGSAAPVITGVVVDRTHSFVNALIVSAVVALFSAFAYLLMVRRPIVVEESSQGLPSATLASAHHAE</sequence>
<dbReference type="AlphaFoldDB" id="A0A7I8BRW0"/>
<accession>A0A7I8BRW0</accession>
<dbReference type="PANTHER" id="PTHR11662">
    <property type="entry name" value="SOLUTE CARRIER FAMILY 17"/>
    <property type="match status" value="1"/>
</dbReference>
<keyword evidence="3 5" id="KW-1133">Transmembrane helix</keyword>
<feature type="transmembrane region" description="Helical" evidence="5">
    <location>
        <begin position="169"/>
        <end position="188"/>
    </location>
</feature>
<feature type="transmembrane region" description="Helical" evidence="5">
    <location>
        <begin position="364"/>
        <end position="387"/>
    </location>
</feature>
<dbReference type="EMBL" id="AP023175">
    <property type="protein sequence ID" value="BCF90911.1"/>
    <property type="molecule type" value="Genomic_DNA"/>
</dbReference>
<evidence type="ECO:0000256" key="1">
    <source>
        <dbReference type="ARBA" id="ARBA00004141"/>
    </source>
</evidence>
<dbReference type="PIRSF" id="PIRSF002808">
    <property type="entry name" value="Hexose_phosphate_transp"/>
    <property type="match status" value="1"/>
</dbReference>
<proteinExistence type="predicted"/>
<gene>
    <name evidence="7" type="primary">lgoT</name>
    <name evidence="7" type="ORF">PPGU16_39780</name>
</gene>
<dbReference type="PROSITE" id="PS50850">
    <property type="entry name" value="MFS"/>
    <property type="match status" value="1"/>
</dbReference>
<feature type="transmembrane region" description="Helical" evidence="5">
    <location>
        <begin position="79"/>
        <end position="98"/>
    </location>
</feature>
<dbReference type="InterPro" id="IPR020846">
    <property type="entry name" value="MFS_dom"/>
</dbReference>
<dbReference type="GO" id="GO:0022857">
    <property type="term" value="F:transmembrane transporter activity"/>
    <property type="evidence" value="ECO:0007669"/>
    <property type="project" value="InterPro"/>
</dbReference>
<reference evidence="7 8" key="1">
    <citation type="journal article" date="2020" name="Genes (Basel)">
        <title>Genomic Comparison of Insect Gut Symbionts from Divergent Burkholderia Subclades.</title>
        <authorList>
            <person name="Takeshita K."/>
            <person name="Kikuchi Y."/>
        </authorList>
    </citation>
    <scope>NUCLEOTIDE SEQUENCE [LARGE SCALE GENOMIC DNA]</scope>
    <source>
        <strain evidence="7 8">PGU16</strain>
    </source>
</reference>
<feature type="transmembrane region" description="Helical" evidence="5">
    <location>
        <begin position="329"/>
        <end position="352"/>
    </location>
</feature>
<dbReference type="RefSeq" id="WP_180724547.1">
    <property type="nucleotide sequence ID" value="NZ_AP023175.1"/>
</dbReference>
<evidence type="ECO:0000313" key="8">
    <source>
        <dbReference type="Proteomes" id="UP000510888"/>
    </source>
</evidence>
<feature type="transmembrane region" description="Helical" evidence="5">
    <location>
        <begin position="231"/>
        <end position="249"/>
    </location>
</feature>
<protein>
    <submittedName>
        <fullName evidence="7">Putative L-galactonate transporter</fullName>
    </submittedName>
</protein>
<dbReference type="Gene3D" id="1.20.1250.20">
    <property type="entry name" value="MFS general substrate transporter like domains"/>
    <property type="match status" value="2"/>
</dbReference>
<evidence type="ECO:0000256" key="2">
    <source>
        <dbReference type="ARBA" id="ARBA00022692"/>
    </source>
</evidence>
<dbReference type="PROSITE" id="PS51257">
    <property type="entry name" value="PROKAR_LIPOPROTEIN"/>
    <property type="match status" value="1"/>
</dbReference>
<organism evidence="7 8">
    <name type="scientific">Paraburkholderia largidicola</name>
    <dbReference type="NCBI Taxonomy" id="3014751"/>
    <lineage>
        <taxon>Bacteria</taxon>
        <taxon>Pseudomonadati</taxon>
        <taxon>Pseudomonadota</taxon>
        <taxon>Betaproteobacteria</taxon>
        <taxon>Burkholderiales</taxon>
        <taxon>Burkholderiaceae</taxon>
        <taxon>Paraburkholderia</taxon>
    </lineage>
</organism>
<dbReference type="Proteomes" id="UP000510888">
    <property type="component" value="Chromosome 2"/>
</dbReference>
<comment type="subcellular location">
    <subcellularLocation>
        <location evidence="1">Membrane</location>
        <topology evidence="1">Multi-pass membrane protein</topology>
    </subcellularLocation>
</comment>
<name>A0A7I8BRW0_9BURK</name>
<evidence type="ECO:0000259" key="6">
    <source>
        <dbReference type="PROSITE" id="PS50850"/>
    </source>
</evidence>
<evidence type="ECO:0000256" key="4">
    <source>
        <dbReference type="ARBA" id="ARBA00023136"/>
    </source>
</evidence>
<feature type="transmembrane region" description="Helical" evidence="5">
    <location>
        <begin position="393"/>
        <end position="414"/>
    </location>
</feature>
<dbReference type="KEGG" id="plad:PPGU16_39780"/>
<dbReference type="SUPFAM" id="SSF103473">
    <property type="entry name" value="MFS general substrate transporter"/>
    <property type="match status" value="1"/>
</dbReference>
<evidence type="ECO:0000313" key="7">
    <source>
        <dbReference type="EMBL" id="BCF90911.1"/>
    </source>
</evidence>
<evidence type="ECO:0000256" key="5">
    <source>
        <dbReference type="SAM" id="Phobius"/>
    </source>
</evidence>
<dbReference type="CDD" id="cd17319">
    <property type="entry name" value="MFS_ExuT_GudP_like"/>
    <property type="match status" value="1"/>
</dbReference>
<feature type="domain" description="Major facilitator superfamily (MFS) profile" evidence="6">
    <location>
        <begin position="14"/>
        <end position="419"/>
    </location>
</feature>
<dbReference type="GO" id="GO:0016020">
    <property type="term" value="C:membrane"/>
    <property type="evidence" value="ECO:0007669"/>
    <property type="project" value="UniProtKB-SubCell"/>
</dbReference>
<keyword evidence="8" id="KW-1185">Reference proteome</keyword>
<dbReference type="InterPro" id="IPR036259">
    <property type="entry name" value="MFS_trans_sf"/>
</dbReference>
<keyword evidence="2 5" id="KW-0812">Transmembrane</keyword>
<dbReference type="InterPro" id="IPR000849">
    <property type="entry name" value="Sugar_P_transporter"/>
</dbReference>
<dbReference type="InterPro" id="IPR050382">
    <property type="entry name" value="MFS_Na/Anion_cotransporter"/>
</dbReference>